<dbReference type="RefSeq" id="WP_235052594.1">
    <property type="nucleotide sequence ID" value="NZ_JAKFHA010000006.1"/>
</dbReference>
<keyword evidence="2" id="KW-1133">Transmembrane helix</keyword>
<dbReference type="InterPro" id="IPR043725">
    <property type="entry name" value="DUF5667"/>
</dbReference>
<dbReference type="AlphaFoldDB" id="A0AA41U0C0"/>
<dbReference type="Pfam" id="PF18915">
    <property type="entry name" value="DUF5667"/>
    <property type="match status" value="1"/>
</dbReference>
<dbReference type="EMBL" id="JAKFHA010000006">
    <property type="protein sequence ID" value="MCF2528436.1"/>
    <property type="molecule type" value="Genomic_DNA"/>
</dbReference>
<evidence type="ECO:0000256" key="1">
    <source>
        <dbReference type="SAM" id="MobiDB-lite"/>
    </source>
</evidence>
<name>A0AA41U0C0_9ACTN</name>
<protein>
    <submittedName>
        <fullName evidence="4">DUF5667 domain-containing protein</fullName>
    </submittedName>
</protein>
<feature type="compositionally biased region" description="Gly residues" evidence="1">
    <location>
        <begin position="33"/>
        <end position="54"/>
    </location>
</feature>
<accession>A0AA41U0C0</accession>
<keyword evidence="5" id="KW-1185">Reference proteome</keyword>
<evidence type="ECO:0000313" key="4">
    <source>
        <dbReference type="EMBL" id="MCF2528436.1"/>
    </source>
</evidence>
<evidence type="ECO:0000256" key="2">
    <source>
        <dbReference type="SAM" id="Phobius"/>
    </source>
</evidence>
<keyword evidence="2" id="KW-0472">Membrane</keyword>
<comment type="caution">
    <text evidence="4">The sequence shown here is derived from an EMBL/GenBank/DDBJ whole genome shotgun (WGS) entry which is preliminary data.</text>
</comment>
<organism evidence="4 5">
    <name type="scientific">Yinghuangia soli</name>
    <dbReference type="NCBI Taxonomy" id="2908204"/>
    <lineage>
        <taxon>Bacteria</taxon>
        <taxon>Bacillati</taxon>
        <taxon>Actinomycetota</taxon>
        <taxon>Actinomycetes</taxon>
        <taxon>Kitasatosporales</taxon>
        <taxon>Streptomycetaceae</taxon>
        <taxon>Yinghuangia</taxon>
    </lineage>
</organism>
<dbReference type="Proteomes" id="UP001165378">
    <property type="component" value="Unassembled WGS sequence"/>
</dbReference>
<feature type="compositionally biased region" description="Polar residues" evidence="1">
    <location>
        <begin position="394"/>
        <end position="403"/>
    </location>
</feature>
<gene>
    <name evidence="4" type="ORF">LZ495_14565</name>
</gene>
<feature type="region of interest" description="Disordered" evidence="1">
    <location>
        <begin position="24"/>
        <end position="66"/>
    </location>
</feature>
<evidence type="ECO:0000259" key="3">
    <source>
        <dbReference type="Pfam" id="PF18915"/>
    </source>
</evidence>
<feature type="domain" description="DUF5667" evidence="3">
    <location>
        <begin position="164"/>
        <end position="238"/>
    </location>
</feature>
<proteinExistence type="predicted"/>
<feature type="compositionally biased region" description="Low complexity" evidence="1">
    <location>
        <begin position="355"/>
        <end position="374"/>
    </location>
</feature>
<reference evidence="4" key="1">
    <citation type="submission" date="2022-01" db="EMBL/GenBank/DDBJ databases">
        <title>Genome-Based Taxonomic Classification of the Phylum Actinobacteria.</title>
        <authorList>
            <person name="Gao Y."/>
        </authorList>
    </citation>
    <scope>NUCLEOTIDE SEQUENCE</scope>
    <source>
        <strain evidence="4">KLBMP 8922</strain>
    </source>
</reference>
<keyword evidence="2" id="KW-0812">Transmembrane</keyword>
<sequence length="444" mass="45059">MSIAVVDRRRVLAFAEALEQIESGTAPRRGATRAGGDGHGGSRGSGGHGGGGGGHDGDGHDDASDDAGLHAAMRAVAMLHAESAAGPAPSADFRTALRSRLLDEASALPAAVASVPAPRGAHRKAAPVPRQRTVRWRRRCAVAGTVLVFTAGGLGGIAVASSDALPGDMTYGVKRAVEDIQISMAGSDRERGERYLAQARTRLAEAERLLDRDGDGAIGKSTIGHLRNVLDDMRSETENGRALLTRSYQANQAKIGPMRDLADFARTGTERMERIDARLPGDVATERNMVWNLLLDIHRQVAPIPGVFTPKEFEQAGKGATTGPGRGTTPVVPGQANPSGGATVPPAAGADGLVPPLAGQPGGVPAAPGASTPPAGGGILPSVNVPLLEPTPAATDSPSQSPSPVGVEVPAPVLPPVGLSIPPLLPGLPGIGITIGGPPATENP</sequence>
<evidence type="ECO:0000313" key="5">
    <source>
        <dbReference type="Proteomes" id="UP001165378"/>
    </source>
</evidence>
<feature type="transmembrane region" description="Helical" evidence="2">
    <location>
        <begin position="140"/>
        <end position="160"/>
    </location>
</feature>
<feature type="region of interest" description="Disordered" evidence="1">
    <location>
        <begin position="315"/>
        <end position="407"/>
    </location>
</feature>